<gene>
    <name evidence="1" type="ORF">EPH95_02875</name>
</gene>
<dbReference type="AlphaFoldDB" id="A0A514LFB0"/>
<proteinExistence type="predicted"/>
<name>A0A514LFB0_9BACI</name>
<evidence type="ECO:0000313" key="1">
    <source>
        <dbReference type="EMBL" id="QDI90245.1"/>
    </source>
</evidence>
<keyword evidence="2" id="KW-1185">Reference proteome</keyword>
<dbReference type="Proteomes" id="UP000319756">
    <property type="component" value="Chromosome"/>
</dbReference>
<evidence type="ECO:0000313" key="2">
    <source>
        <dbReference type="Proteomes" id="UP000319756"/>
    </source>
</evidence>
<dbReference type="KEGG" id="sale:EPH95_02875"/>
<accession>A0A514LFB0</accession>
<dbReference type="RefSeq" id="WP_142087176.1">
    <property type="nucleotide sequence ID" value="NZ_CP035485.1"/>
</dbReference>
<dbReference type="EMBL" id="CP035485">
    <property type="protein sequence ID" value="QDI90245.1"/>
    <property type="molecule type" value="Genomic_DNA"/>
</dbReference>
<organism evidence="1 2">
    <name type="scientific">Salicibibacter halophilus</name>
    <dbReference type="NCBI Taxonomy" id="2502791"/>
    <lineage>
        <taxon>Bacteria</taxon>
        <taxon>Bacillati</taxon>
        <taxon>Bacillota</taxon>
        <taxon>Bacilli</taxon>
        <taxon>Bacillales</taxon>
        <taxon>Bacillaceae</taxon>
        <taxon>Salicibibacter</taxon>
    </lineage>
</organism>
<reference evidence="2" key="1">
    <citation type="submission" date="2019-01" db="EMBL/GenBank/DDBJ databases">
        <title>Genomic analysis of Salicibibacter sp. NKC3-5.</title>
        <authorList>
            <person name="Oh Y.J."/>
        </authorList>
    </citation>
    <scope>NUCLEOTIDE SEQUENCE [LARGE SCALE GENOMIC DNA]</scope>
    <source>
        <strain evidence="2">NKC3-5</strain>
    </source>
</reference>
<protein>
    <submittedName>
        <fullName evidence="1">Uncharacterized protein</fullName>
    </submittedName>
</protein>
<sequence length="97" mass="11224">MNKLHAMREYGNLASEAFEHLDKLGVINISKNINGEIEIHTNAQSFAKLDVVYEMKAMKHQKGFYRVTARFHSFLLIAILNEKEKQKLFPEMEGVTQ</sequence>